<feature type="non-terminal residue" evidence="1">
    <location>
        <position position="1"/>
    </location>
</feature>
<name>A0A1E5VT93_9POAL</name>
<keyword evidence="2" id="KW-1185">Reference proteome</keyword>
<organism evidence="1 2">
    <name type="scientific">Dichanthelium oligosanthes</name>
    <dbReference type="NCBI Taxonomy" id="888268"/>
    <lineage>
        <taxon>Eukaryota</taxon>
        <taxon>Viridiplantae</taxon>
        <taxon>Streptophyta</taxon>
        <taxon>Embryophyta</taxon>
        <taxon>Tracheophyta</taxon>
        <taxon>Spermatophyta</taxon>
        <taxon>Magnoliopsida</taxon>
        <taxon>Liliopsida</taxon>
        <taxon>Poales</taxon>
        <taxon>Poaceae</taxon>
        <taxon>PACMAD clade</taxon>
        <taxon>Panicoideae</taxon>
        <taxon>Panicodae</taxon>
        <taxon>Paniceae</taxon>
        <taxon>Dichantheliinae</taxon>
        <taxon>Dichanthelium</taxon>
    </lineage>
</organism>
<evidence type="ECO:0000313" key="1">
    <source>
        <dbReference type="EMBL" id="OEL28294.1"/>
    </source>
</evidence>
<gene>
    <name evidence="1" type="ORF">BAE44_0010687</name>
</gene>
<protein>
    <submittedName>
        <fullName evidence="1">Uncharacterized protein</fullName>
    </submittedName>
</protein>
<dbReference type="Proteomes" id="UP000095767">
    <property type="component" value="Unassembled WGS sequence"/>
</dbReference>
<dbReference type="EMBL" id="LWDX02030359">
    <property type="protein sequence ID" value="OEL28294.1"/>
    <property type="molecule type" value="Genomic_DNA"/>
</dbReference>
<evidence type="ECO:0000313" key="2">
    <source>
        <dbReference type="Proteomes" id="UP000095767"/>
    </source>
</evidence>
<comment type="caution">
    <text evidence="1">The sequence shown here is derived from an EMBL/GenBank/DDBJ whole genome shotgun (WGS) entry which is preliminary data.</text>
</comment>
<reference evidence="1 2" key="1">
    <citation type="submission" date="2016-09" db="EMBL/GenBank/DDBJ databases">
        <title>The draft genome of Dichanthelium oligosanthes: A C3 panicoid grass species.</title>
        <authorList>
            <person name="Studer A.J."/>
            <person name="Schnable J.C."/>
            <person name="Brutnell T.P."/>
        </authorList>
    </citation>
    <scope>NUCLEOTIDE SEQUENCE [LARGE SCALE GENOMIC DNA]</scope>
    <source>
        <strain evidence="2">cv. Kellogg 1175</strain>
        <tissue evidence="1">Leaf</tissue>
    </source>
</reference>
<sequence length="63" mass="7014">LQAVTAVVCRLARERFAGESASTAASRLWRKWPFGPHQFGHAFFSCAAPRHELKSRSVDAELT</sequence>
<proteinExistence type="predicted"/>
<dbReference type="AlphaFoldDB" id="A0A1E5VT93"/>
<accession>A0A1E5VT93</accession>